<feature type="region of interest" description="Disordered" evidence="1">
    <location>
        <begin position="167"/>
        <end position="216"/>
    </location>
</feature>
<dbReference type="eggNOG" id="ENOG5032EPR">
    <property type="taxonomic scope" value="Bacteria"/>
</dbReference>
<feature type="transmembrane region" description="Helical" evidence="2">
    <location>
        <begin position="143"/>
        <end position="162"/>
    </location>
</feature>
<organism evidence="3 4">
    <name type="scientific">Corynebacterium halotolerans YIM 70093 = DSM 44683</name>
    <dbReference type="NCBI Taxonomy" id="1121362"/>
    <lineage>
        <taxon>Bacteria</taxon>
        <taxon>Bacillati</taxon>
        <taxon>Actinomycetota</taxon>
        <taxon>Actinomycetes</taxon>
        <taxon>Mycobacteriales</taxon>
        <taxon>Corynebacteriaceae</taxon>
        <taxon>Corynebacterium</taxon>
    </lineage>
</organism>
<accession>M1NQ09</accession>
<evidence type="ECO:0000313" key="3">
    <source>
        <dbReference type="EMBL" id="AGF71577.1"/>
    </source>
</evidence>
<name>M1NQ09_9CORY</name>
<evidence type="ECO:0000313" key="4">
    <source>
        <dbReference type="Proteomes" id="UP000011723"/>
    </source>
</evidence>
<dbReference type="AlphaFoldDB" id="M1NQ09"/>
<keyword evidence="2" id="KW-0812">Transmembrane</keyword>
<keyword evidence="2" id="KW-0472">Membrane</keyword>
<gene>
    <name evidence="3" type="ORF">A605_02815</name>
</gene>
<dbReference type="OrthoDB" id="4428093at2"/>
<dbReference type="RefSeq" id="WP_015399998.1">
    <property type="nucleotide sequence ID" value="NC_020302.1"/>
</dbReference>
<evidence type="ECO:0008006" key="5">
    <source>
        <dbReference type="Google" id="ProtNLM"/>
    </source>
</evidence>
<dbReference type="HOGENOM" id="CLU_073548_0_0_11"/>
<keyword evidence="4" id="KW-1185">Reference proteome</keyword>
<reference evidence="3 4" key="1">
    <citation type="journal article" date="2012" name="Stand. Genomic Sci.">
        <title>Genome sequence of the halotolerant bacterium Corynebacterium halotolerans type strain YIM 70093(T) (= DSM 44683(T)).</title>
        <authorList>
            <person name="Ruckert C."/>
            <person name="Albersmeier A."/>
            <person name="Al-Dilaimi A."/>
            <person name="Niehaus K."/>
            <person name="Szczepanowski R."/>
            <person name="Kalinowski J."/>
        </authorList>
    </citation>
    <scope>NUCLEOTIDE SEQUENCE [LARGE SCALE GENOMIC DNA]</scope>
    <source>
        <strain evidence="3">YIM 70093</strain>
    </source>
</reference>
<dbReference type="NCBIfam" id="TIGR03931">
    <property type="entry name" value="T7SS_Rv3446c"/>
    <property type="match status" value="1"/>
</dbReference>
<dbReference type="EMBL" id="CP003697">
    <property type="protein sequence ID" value="AGF71577.1"/>
    <property type="molecule type" value="Genomic_DNA"/>
</dbReference>
<sequence>MSSPATPPTVENGSAAPDTLTITVLDTATIFEGPDTVYRYDLPGTGVTEGWALAAVIDQAKELCSLHWPEVEIIIDADEPTTELLTRTLLNKGVAAYPTEALRETALPTEPQDHEVEIARPTTGGRHRFHGGGLAARLGLHPFHLAIVAVIVAVGAVSWWAIDNQSGRPAPGQDPDAVIAAHPGPGERAGEAAAAEDPTAPDPAPGGEEPDDAAEPSAGVVLEHSGLRLAAPVGFHVDNRGDALLATGDDPDLRIHLAADPVHNVPAEAVHREIETMVAEDPTLDGFHRDEDPGRGDEVLVYQELPGDGSEVAWSTWVAAGHQFSVGCHTRTTPTLPQQAACRMAVESLSMTG</sequence>
<keyword evidence="2" id="KW-1133">Transmembrane helix</keyword>
<protein>
    <recommendedName>
        <fullName evidence="5">Type VII secretion-associated protein</fullName>
    </recommendedName>
</protein>
<proteinExistence type="predicted"/>
<dbReference type="PATRIC" id="fig|1121362.3.peg.565"/>
<dbReference type="InterPro" id="IPR023840">
    <property type="entry name" value="T7SS_Rv3446c"/>
</dbReference>
<feature type="compositionally biased region" description="Low complexity" evidence="1">
    <location>
        <begin position="180"/>
        <end position="198"/>
    </location>
</feature>
<evidence type="ECO:0000256" key="1">
    <source>
        <dbReference type="SAM" id="MobiDB-lite"/>
    </source>
</evidence>
<evidence type="ECO:0000256" key="2">
    <source>
        <dbReference type="SAM" id="Phobius"/>
    </source>
</evidence>
<dbReference type="STRING" id="1121362.A605_02815"/>
<dbReference type="KEGG" id="chn:A605_02815"/>
<dbReference type="Proteomes" id="UP000011723">
    <property type="component" value="Chromosome"/>
</dbReference>